<dbReference type="Proteomes" id="UP000075683">
    <property type="component" value="Unassembled WGS sequence"/>
</dbReference>
<dbReference type="AlphaFoldDB" id="A0A150MCW7"/>
<dbReference type="STRING" id="301148.B4135_1444"/>
<evidence type="ECO:0000313" key="2">
    <source>
        <dbReference type="Proteomes" id="UP000075683"/>
    </source>
</evidence>
<protein>
    <submittedName>
        <fullName evidence="1">Uncharacterized protein</fullName>
    </submittedName>
</protein>
<dbReference type="EMBL" id="LQYT01000013">
    <property type="protein sequence ID" value="KYD22099.1"/>
    <property type="molecule type" value="Genomic_DNA"/>
</dbReference>
<comment type="caution">
    <text evidence="1">The sequence shown here is derived from an EMBL/GenBank/DDBJ whole genome shotgun (WGS) entry which is preliminary data.</text>
</comment>
<organism evidence="1 2">
    <name type="scientific">Caldibacillus debilis</name>
    <dbReference type="NCBI Taxonomy" id="301148"/>
    <lineage>
        <taxon>Bacteria</taxon>
        <taxon>Bacillati</taxon>
        <taxon>Bacillota</taxon>
        <taxon>Bacilli</taxon>
        <taxon>Bacillales</taxon>
        <taxon>Bacillaceae</taxon>
        <taxon>Caldibacillus</taxon>
    </lineage>
</organism>
<reference evidence="1 2" key="1">
    <citation type="submission" date="2016-01" db="EMBL/GenBank/DDBJ databases">
        <title>Draft Genome Sequences of Seven Thermophilic Sporeformers Isolated from Foods.</title>
        <authorList>
            <person name="Berendsen E.M."/>
            <person name="Wells-Bennik M.H."/>
            <person name="Krawcyk A.O."/>
            <person name="De Jong A."/>
            <person name="Holsappel S."/>
            <person name="Eijlander R.T."/>
            <person name="Kuipers O.P."/>
        </authorList>
    </citation>
    <scope>NUCLEOTIDE SEQUENCE [LARGE SCALE GENOMIC DNA]</scope>
    <source>
        <strain evidence="1 2">B4135</strain>
    </source>
</reference>
<proteinExistence type="predicted"/>
<accession>A0A150MCW7</accession>
<gene>
    <name evidence="1" type="ORF">B4135_1444</name>
</gene>
<name>A0A150MCW7_9BACI</name>
<evidence type="ECO:0000313" key="1">
    <source>
        <dbReference type="EMBL" id="KYD22099.1"/>
    </source>
</evidence>
<sequence length="63" mass="7559">MDMVGIPNAASRRRCFFVARAPRKENGSEKIAAPLWWSRRRRFFRKGNGFDAMRIFRRRIKCL</sequence>